<dbReference type="Proteomes" id="UP000031829">
    <property type="component" value="Chromosome"/>
</dbReference>
<name>A0A0B6ALZ5_PRIM2</name>
<feature type="compositionally biased region" description="Basic and acidic residues" evidence="1">
    <location>
        <begin position="142"/>
        <end position="154"/>
    </location>
</feature>
<accession>A0A0B6ALZ5</accession>
<feature type="region of interest" description="Disordered" evidence="1">
    <location>
        <begin position="1"/>
        <end position="41"/>
    </location>
</feature>
<protein>
    <recommendedName>
        <fullName evidence="4">YtxH domain-containing protein</fullName>
    </recommendedName>
</protein>
<gene>
    <name evidence="2" type="ORF">BG04_3188</name>
</gene>
<evidence type="ECO:0000313" key="2">
    <source>
        <dbReference type="EMBL" id="AJI22097.1"/>
    </source>
</evidence>
<dbReference type="HOGENOM" id="CLU_1406284_0_0_9"/>
<proteinExistence type="predicted"/>
<sequence>MERNRSELQNPALSNSAGINNDVGINNNPQTANSPTAVSAGKSCSSKLVKGVVVGAVVGGCITLLDNKTRSSVKRRAVTLKDSSANMINQVKENPQETKEKMVQQMKNASNLLKDAINDAKHLYERVNEDFFKQAEDVKSVTHDAKSTVEDAKSDLQQIGEKVKDATSEISKEKMTPDEKPEAERERTYQSIH</sequence>
<organism evidence="2 3">
    <name type="scientific">Priestia megaterium (strain ATCC 14581 / DSM 32 / CCUG 1817 / JCM 2506 / NBRC 15308 / NCIMB 9376 / NCTC 10342 / NRRL B-14308 / VKM B-512 / Ford 19)</name>
    <name type="common">Bacillus megaterium</name>
    <dbReference type="NCBI Taxonomy" id="1348623"/>
    <lineage>
        <taxon>Bacteria</taxon>
        <taxon>Bacillati</taxon>
        <taxon>Bacillota</taxon>
        <taxon>Bacilli</taxon>
        <taxon>Bacillales</taxon>
        <taxon>Bacillaceae</taxon>
        <taxon>Priestia</taxon>
    </lineage>
</organism>
<dbReference type="Gene3D" id="1.20.120.20">
    <property type="entry name" value="Apolipoprotein"/>
    <property type="match status" value="1"/>
</dbReference>
<evidence type="ECO:0008006" key="4">
    <source>
        <dbReference type="Google" id="ProtNLM"/>
    </source>
</evidence>
<feature type="compositionally biased region" description="Basic and acidic residues" evidence="1">
    <location>
        <begin position="161"/>
        <end position="193"/>
    </location>
</feature>
<dbReference type="GeneID" id="93641250"/>
<reference evidence="2 3" key="1">
    <citation type="journal article" date="2015" name="Genome Announc.">
        <title>Complete genome sequences for 35 biothreat assay-relevant bacillus species.</title>
        <authorList>
            <person name="Johnson S.L."/>
            <person name="Daligault H.E."/>
            <person name="Davenport K.W."/>
            <person name="Jaissle J."/>
            <person name="Frey K.G."/>
            <person name="Ladner J.T."/>
            <person name="Broomall S.M."/>
            <person name="Bishop-Lilly K.A."/>
            <person name="Bruce D.C."/>
            <person name="Gibbons H.S."/>
            <person name="Coyne S.R."/>
            <person name="Lo C.C."/>
            <person name="Meincke L."/>
            <person name="Munk A.C."/>
            <person name="Koroleva G.I."/>
            <person name="Rosenzweig C.N."/>
            <person name="Palacios G.F."/>
            <person name="Redden C.L."/>
            <person name="Minogue T.D."/>
            <person name="Chain P.S."/>
        </authorList>
    </citation>
    <scope>NUCLEOTIDE SEQUENCE [LARGE SCALE GENOMIC DNA]</scope>
    <source>
        <strain evidence="3">ATCC 14581 / DSM 32 / JCM 2506 / NBRC 15308 / NCIMB 9376 / NCTC 10342 / NRRL B-14308 / VKM B-512</strain>
    </source>
</reference>
<feature type="compositionally biased region" description="Polar residues" evidence="1">
    <location>
        <begin position="7"/>
        <end position="37"/>
    </location>
</feature>
<dbReference type="EMBL" id="CP009920">
    <property type="protein sequence ID" value="AJI22097.1"/>
    <property type="molecule type" value="Genomic_DNA"/>
</dbReference>
<feature type="region of interest" description="Disordered" evidence="1">
    <location>
        <begin position="142"/>
        <end position="193"/>
    </location>
</feature>
<dbReference type="AlphaFoldDB" id="A0A0B6ALZ5"/>
<evidence type="ECO:0000313" key="3">
    <source>
        <dbReference type="Proteomes" id="UP000031829"/>
    </source>
</evidence>
<dbReference type="KEGG" id="bmeg:BG04_3188"/>
<dbReference type="RefSeq" id="WP_016763184.1">
    <property type="nucleotide sequence ID" value="NZ_BCVB01000007.1"/>
</dbReference>
<evidence type="ECO:0000256" key="1">
    <source>
        <dbReference type="SAM" id="MobiDB-lite"/>
    </source>
</evidence>